<name>A0A7C9L7T7_9RHOB</name>
<evidence type="ECO:0000313" key="5">
    <source>
        <dbReference type="Proteomes" id="UP000483078"/>
    </source>
</evidence>
<keyword evidence="1 2" id="KW-0732">Signal</keyword>
<dbReference type="Gene3D" id="2.40.160.20">
    <property type="match status" value="1"/>
</dbReference>
<dbReference type="Pfam" id="PF13505">
    <property type="entry name" value="OMP_b-brl"/>
    <property type="match status" value="1"/>
</dbReference>
<feature type="chain" id="PRO_5028998151" evidence="2">
    <location>
        <begin position="24"/>
        <end position="218"/>
    </location>
</feature>
<dbReference type="AlphaFoldDB" id="A0A7C9L7T7"/>
<evidence type="ECO:0000313" key="4">
    <source>
        <dbReference type="EMBL" id="MTJ04555.1"/>
    </source>
</evidence>
<dbReference type="InterPro" id="IPR011250">
    <property type="entry name" value="OMP/PagP_B-barrel"/>
</dbReference>
<dbReference type="EMBL" id="VENJ01000009">
    <property type="protein sequence ID" value="MTJ04555.1"/>
    <property type="molecule type" value="Genomic_DNA"/>
</dbReference>
<feature type="signal peptide" evidence="2">
    <location>
        <begin position="1"/>
        <end position="23"/>
    </location>
</feature>
<dbReference type="InterPro" id="IPR027385">
    <property type="entry name" value="Beta-barrel_OMP"/>
</dbReference>
<reference evidence="4 5" key="1">
    <citation type="submission" date="2019-06" db="EMBL/GenBank/DDBJ databases">
        <title>Enrichment of Autotrophic Halophilic Microorganisms from Red Sea Brine Pool Using Microbial Electrosynthesis System.</title>
        <authorList>
            <person name="Alqahtani M.F."/>
            <person name="Bajracharya S."/>
            <person name="Katuri K.P."/>
            <person name="Ali M."/>
            <person name="Saikaly P.E."/>
        </authorList>
    </citation>
    <scope>NUCLEOTIDE SEQUENCE [LARGE SCALE GENOMIC DNA]</scope>
    <source>
        <strain evidence="4">MES6</strain>
    </source>
</reference>
<feature type="domain" description="Outer membrane protein beta-barrel" evidence="3">
    <location>
        <begin position="11"/>
        <end position="218"/>
    </location>
</feature>
<gene>
    <name evidence="4" type="ORF">FH759_07680</name>
</gene>
<evidence type="ECO:0000256" key="2">
    <source>
        <dbReference type="SAM" id="SignalP"/>
    </source>
</evidence>
<dbReference type="Proteomes" id="UP000483078">
    <property type="component" value="Unassembled WGS sequence"/>
</dbReference>
<proteinExistence type="predicted"/>
<evidence type="ECO:0000256" key="1">
    <source>
        <dbReference type="ARBA" id="ARBA00022729"/>
    </source>
</evidence>
<accession>A0A7C9L7T7</accession>
<comment type="caution">
    <text evidence="4">The sequence shown here is derived from an EMBL/GenBank/DDBJ whole genome shotgun (WGS) entry which is preliminary data.</text>
</comment>
<sequence length="218" mass="23449">MKSFKCRIAAATLTAALAGPAAAEMELSLYSGVQTLPHSNLSGTYPAGGSFSRHVKWNGKSFAAPPYYGARAMWWRPSNIGWGVEFTHAKAYASDADMNALGFSSLEFTDGHNLITVNVMKRWPDRWGGFTPYAGAGLGVAVPHVDATVGASRTYGYQLTGPAARLTAGAKYDLNDKWAVFGEYQFTYSDNDVDLNGGGSMKTTLITNALNFGLSYKF</sequence>
<dbReference type="SUPFAM" id="SSF56925">
    <property type="entry name" value="OMPA-like"/>
    <property type="match status" value="1"/>
</dbReference>
<protein>
    <submittedName>
        <fullName evidence="4">Lipid A oxidase</fullName>
    </submittedName>
</protein>
<evidence type="ECO:0000259" key="3">
    <source>
        <dbReference type="Pfam" id="PF13505"/>
    </source>
</evidence>
<organism evidence="4 5">
    <name type="scientific">Sediminimonas qiaohouensis</name>
    <dbReference type="NCBI Taxonomy" id="552061"/>
    <lineage>
        <taxon>Bacteria</taxon>
        <taxon>Pseudomonadati</taxon>
        <taxon>Pseudomonadota</taxon>
        <taxon>Alphaproteobacteria</taxon>
        <taxon>Rhodobacterales</taxon>
        <taxon>Roseobacteraceae</taxon>
        <taxon>Sediminimonas</taxon>
    </lineage>
</organism>
<dbReference type="RefSeq" id="WP_273249238.1">
    <property type="nucleotide sequence ID" value="NZ_VENJ01000009.1"/>
</dbReference>